<dbReference type="EMBL" id="OCTH03000029">
    <property type="protein sequence ID" value="CAE7222055.1"/>
    <property type="molecule type" value="Genomic_DNA"/>
</dbReference>
<dbReference type="PANTHER" id="PTHR42648:SF11">
    <property type="entry name" value="TRANSPOSON TY4-P GAG-POL POLYPROTEIN"/>
    <property type="match status" value="1"/>
</dbReference>
<dbReference type="GO" id="GO:0015074">
    <property type="term" value="P:DNA integration"/>
    <property type="evidence" value="ECO:0007669"/>
    <property type="project" value="UniProtKB-KW"/>
</dbReference>
<evidence type="ECO:0000256" key="21">
    <source>
        <dbReference type="ARBA" id="ARBA00049244"/>
    </source>
</evidence>
<evidence type="ECO:0000256" key="4">
    <source>
        <dbReference type="ARBA" id="ARBA00022670"/>
    </source>
</evidence>
<evidence type="ECO:0000256" key="14">
    <source>
        <dbReference type="ARBA" id="ARBA00022908"/>
    </source>
</evidence>
<feature type="compositionally biased region" description="Acidic residues" evidence="22">
    <location>
        <begin position="206"/>
        <end position="216"/>
    </location>
</feature>
<dbReference type="GO" id="GO:0004519">
    <property type="term" value="F:endonuclease activity"/>
    <property type="evidence" value="ECO:0007669"/>
    <property type="project" value="UniProtKB-KW"/>
</dbReference>
<dbReference type="InterPro" id="IPR001584">
    <property type="entry name" value="Integrase_cat-core"/>
</dbReference>
<evidence type="ECO:0000256" key="10">
    <source>
        <dbReference type="ARBA" id="ARBA00022801"/>
    </source>
</evidence>
<keyword evidence="17" id="KW-0917">Virion maturation</keyword>
<dbReference type="GO" id="GO:0003964">
    <property type="term" value="F:RNA-directed DNA polymerase activity"/>
    <property type="evidence" value="ECO:0007669"/>
    <property type="project" value="UniProtKB-KW"/>
</dbReference>
<keyword evidence="16" id="KW-0808">Transferase</keyword>
<dbReference type="InterPro" id="IPR039537">
    <property type="entry name" value="Retrotran_Ty1/copia-like"/>
</dbReference>
<keyword evidence="13" id="KW-0694">RNA-binding</keyword>
<organism evidence="23 24">
    <name type="scientific">Pyrenophora teres f. teres</name>
    <dbReference type="NCBI Taxonomy" id="97479"/>
    <lineage>
        <taxon>Eukaryota</taxon>
        <taxon>Fungi</taxon>
        <taxon>Dikarya</taxon>
        <taxon>Ascomycota</taxon>
        <taxon>Pezizomycotina</taxon>
        <taxon>Dothideomycetes</taxon>
        <taxon>Pleosporomycetidae</taxon>
        <taxon>Pleosporales</taxon>
        <taxon>Pleosporineae</taxon>
        <taxon>Pleosporaceae</taxon>
        <taxon>Pyrenophora</taxon>
    </lineage>
</organism>
<keyword evidence="3" id="KW-1188">Viral release from host cell</keyword>
<feature type="compositionally biased region" description="Polar residues" evidence="22">
    <location>
        <begin position="384"/>
        <end position="409"/>
    </location>
</feature>
<dbReference type="GO" id="GO:0003677">
    <property type="term" value="F:DNA binding"/>
    <property type="evidence" value="ECO:0007669"/>
    <property type="project" value="UniProtKB-KW"/>
</dbReference>
<evidence type="ECO:0000256" key="5">
    <source>
        <dbReference type="ARBA" id="ARBA00022695"/>
    </source>
</evidence>
<name>A0A6S6WM18_9PLEO</name>
<feature type="region of interest" description="Disordered" evidence="22">
    <location>
        <begin position="379"/>
        <end position="432"/>
    </location>
</feature>
<dbReference type="Pfam" id="PF25597">
    <property type="entry name" value="SH3_retrovirus"/>
    <property type="match status" value="1"/>
</dbReference>
<dbReference type="GO" id="GO:0006508">
    <property type="term" value="P:proteolysis"/>
    <property type="evidence" value="ECO:0007669"/>
    <property type="project" value="UniProtKB-KW"/>
</dbReference>
<comment type="function">
    <text evidence="1">The aspartyl protease (PR) mediates the proteolytic cleavages of the Gag and Gag-Pol polyproteins after assembly of the VLP.</text>
</comment>
<evidence type="ECO:0000256" key="3">
    <source>
        <dbReference type="ARBA" id="ARBA00022612"/>
    </source>
</evidence>
<feature type="compositionally biased region" description="Polar residues" evidence="22">
    <location>
        <begin position="306"/>
        <end position="315"/>
    </location>
</feature>
<keyword evidence="11" id="KW-0067">ATP-binding</keyword>
<dbReference type="GO" id="GO:0005634">
    <property type="term" value="C:nucleus"/>
    <property type="evidence" value="ECO:0007669"/>
    <property type="project" value="UniProtKB-ARBA"/>
</dbReference>
<proteinExistence type="predicted"/>
<evidence type="ECO:0000256" key="17">
    <source>
        <dbReference type="ARBA" id="ARBA00023113"/>
    </source>
</evidence>
<dbReference type="PROSITE" id="PS50994">
    <property type="entry name" value="INTEGRASE"/>
    <property type="match status" value="1"/>
</dbReference>
<evidence type="ECO:0000256" key="6">
    <source>
        <dbReference type="ARBA" id="ARBA00022722"/>
    </source>
</evidence>
<evidence type="ECO:0000313" key="23">
    <source>
        <dbReference type="EMBL" id="CAE7222055.1"/>
    </source>
</evidence>
<dbReference type="SUPFAM" id="SSF53098">
    <property type="entry name" value="Ribonuclease H-like"/>
    <property type="match status" value="1"/>
</dbReference>
<comment type="catalytic activity">
    <reaction evidence="21">
        <text>DNA(n) + a 2'-deoxyribonucleoside 5'-triphosphate = DNA(n+1) + diphosphate</text>
        <dbReference type="Rhea" id="RHEA:22508"/>
        <dbReference type="Rhea" id="RHEA-COMP:17339"/>
        <dbReference type="Rhea" id="RHEA-COMP:17340"/>
        <dbReference type="ChEBI" id="CHEBI:33019"/>
        <dbReference type="ChEBI" id="CHEBI:61560"/>
        <dbReference type="ChEBI" id="CHEBI:173112"/>
        <dbReference type="EC" id="2.7.7.7"/>
    </reaction>
</comment>
<feature type="region of interest" description="Disordered" evidence="22">
    <location>
        <begin position="190"/>
        <end position="216"/>
    </location>
</feature>
<dbReference type="PANTHER" id="PTHR42648">
    <property type="entry name" value="TRANSPOSASE, PUTATIVE-RELATED"/>
    <property type="match status" value="1"/>
</dbReference>
<gene>
    <name evidence="23" type="ORF">PTTW11_11493</name>
</gene>
<keyword evidence="12" id="KW-0460">Magnesium</keyword>
<keyword evidence="18" id="KW-0238">DNA-binding</keyword>
<keyword evidence="15" id="KW-0695">RNA-directed DNA polymerase</keyword>
<feature type="region of interest" description="Disordered" evidence="22">
    <location>
        <begin position="265"/>
        <end position="315"/>
    </location>
</feature>
<keyword evidence="6" id="KW-0540">Nuclease</keyword>
<dbReference type="GO" id="GO:0003887">
    <property type="term" value="F:DNA-directed DNA polymerase activity"/>
    <property type="evidence" value="ECO:0007669"/>
    <property type="project" value="UniProtKB-KW"/>
</dbReference>
<protein>
    <submittedName>
        <fullName evidence="23">Uncharacterized protein</fullName>
    </submittedName>
</protein>
<keyword evidence="14" id="KW-0229">DNA integration</keyword>
<dbReference type="Pfam" id="PF22936">
    <property type="entry name" value="Pol_BBD"/>
    <property type="match status" value="1"/>
</dbReference>
<dbReference type="Gene3D" id="3.30.420.10">
    <property type="entry name" value="Ribonuclease H-like superfamily/Ribonuclease H"/>
    <property type="match status" value="1"/>
</dbReference>
<dbReference type="InterPro" id="IPR036397">
    <property type="entry name" value="RNaseH_sf"/>
</dbReference>
<keyword evidence="7" id="KW-0479">Metal-binding</keyword>
<evidence type="ECO:0000256" key="15">
    <source>
        <dbReference type="ARBA" id="ARBA00022918"/>
    </source>
</evidence>
<dbReference type="GO" id="GO:0008233">
    <property type="term" value="F:peptidase activity"/>
    <property type="evidence" value="ECO:0007669"/>
    <property type="project" value="UniProtKB-KW"/>
</dbReference>
<evidence type="ECO:0000256" key="11">
    <source>
        <dbReference type="ARBA" id="ARBA00022840"/>
    </source>
</evidence>
<evidence type="ECO:0000256" key="8">
    <source>
        <dbReference type="ARBA" id="ARBA00022741"/>
    </source>
</evidence>
<dbReference type="GO" id="GO:0032196">
    <property type="term" value="P:transposition"/>
    <property type="evidence" value="ECO:0007669"/>
    <property type="project" value="UniProtKB-KW"/>
</dbReference>
<evidence type="ECO:0000256" key="12">
    <source>
        <dbReference type="ARBA" id="ARBA00022842"/>
    </source>
</evidence>
<evidence type="ECO:0000256" key="2">
    <source>
        <dbReference type="ARBA" id="ARBA00022578"/>
    </source>
</evidence>
<dbReference type="Proteomes" id="UP000472372">
    <property type="component" value="Unassembled WGS sequence"/>
</dbReference>
<keyword evidence="19" id="KW-0233">DNA recombination</keyword>
<keyword evidence="16" id="KW-0239">DNA-directed DNA polymerase</keyword>
<evidence type="ECO:0000256" key="18">
    <source>
        <dbReference type="ARBA" id="ARBA00023125"/>
    </source>
</evidence>
<keyword evidence="4" id="KW-0645">Protease</keyword>
<dbReference type="AlphaFoldDB" id="A0A6S6WM18"/>
<dbReference type="GO" id="GO:0005524">
    <property type="term" value="F:ATP binding"/>
    <property type="evidence" value="ECO:0007669"/>
    <property type="project" value="UniProtKB-KW"/>
</dbReference>
<evidence type="ECO:0000256" key="1">
    <source>
        <dbReference type="ARBA" id="ARBA00002180"/>
    </source>
</evidence>
<evidence type="ECO:0000256" key="9">
    <source>
        <dbReference type="ARBA" id="ARBA00022759"/>
    </source>
</evidence>
<evidence type="ECO:0000256" key="13">
    <source>
        <dbReference type="ARBA" id="ARBA00022884"/>
    </source>
</evidence>
<sequence>MSTREHNLPMLNARSDWIDWYNSIEDLAKRNEVWKYCDPLGIENLVFTATKPSDSASKDTIQKFQSLQSIFDSEKKKYDKVSDRIDYTVCQEFKQHYLGKHDVRSKLVALSDSIQPNAKDQRQEIRTEFEKLRKGPGNTSLDRWLGRWPALVNSAKRYTIENLSEPQICEAFVEACRDINPPFYNYMKSKDAQSESQANGSTIADDSSDADSDDAVDEVDALAVQRAQNTIDRTLRSFRRLKPTLSDNRITISFCIKQFRSMAPPSDKAARGRAAHATLQGRKHGRDPKTSDEEDGQPRRKREAIGSSSASATQPSCLRDCVCGQAHKYSDCWYLNPAKAPAKWRPQVHIQSKVIASVTGSHRQREKIERSFSRSKIALPDFWPSNNADDQSEKATSQASSATVRGTRQTRPRASFATSRYASSTRRKPENNSYFRLDNCADTHVCNDKSRFTQYKPIHDEIIRFGDTNTRIEGVGNVSVNVTTPTGHGLVQLEDVAYVPGFHWNLISTHALEKQGLFFNTRTCWMEFSDGSKAFQVKKRGAFRVVEPHIYQTPQSFQPAYKAAHASATKKTSQHPKTSIASMDVWHSRLGHIRKEALKHVPIAVKGVTLSTHSFERNADLCQTCELSQAHQQISRIPTWRGTYPFEKVHMDLIDMEEAFNADSWVVHFYFDYSAYHISFNVTSKTQDELVSVTKEFLAITNDNWGFKTRYIRSDGEKGLGNEWKELIAAKEGITFTPSPPDTPDQNGLAERSGGVIMATARKLRIQSRLPHKLWPHIVAHATRLLNRIPVQRKDWQTPFEMVHARQPDLSYVRIIGSRAYVLIKNRRDRPARAKLQERALMGWLVGMEATNIYKIWIPQSNRVITSRDVRIDEKVLYDPQQSTAPLERSQALSTLLNDIDMNESDEDALPNGSDTAEPVEASAGSRDQEDQFRAKLVLLKRRLGQEETLIATQLLSKTCAPVLEETSDYRKEGKMLLIPPTHMLRNDIQKREHDAKLMLFE</sequence>
<keyword evidence="8" id="KW-0547">Nucleotide-binding</keyword>
<comment type="caution">
    <text evidence="23">The sequence shown here is derived from an EMBL/GenBank/DDBJ whole genome shotgun (WGS) entry which is preliminary data.</text>
</comment>
<dbReference type="GO" id="GO:0003723">
    <property type="term" value="F:RNA binding"/>
    <property type="evidence" value="ECO:0007669"/>
    <property type="project" value="UniProtKB-KW"/>
</dbReference>
<comment type="catalytic activity">
    <reaction evidence="20">
        <text>DNA(n) + a 2'-deoxyribonucleoside 5'-triphosphate = DNA(n+1) + diphosphate</text>
        <dbReference type="Rhea" id="RHEA:22508"/>
        <dbReference type="Rhea" id="RHEA-COMP:17339"/>
        <dbReference type="Rhea" id="RHEA-COMP:17340"/>
        <dbReference type="ChEBI" id="CHEBI:33019"/>
        <dbReference type="ChEBI" id="CHEBI:61560"/>
        <dbReference type="ChEBI" id="CHEBI:173112"/>
        <dbReference type="EC" id="2.7.7.49"/>
    </reaction>
</comment>
<dbReference type="InterPro" id="IPR054722">
    <property type="entry name" value="PolX-like_BBD"/>
</dbReference>
<keyword evidence="5" id="KW-0548">Nucleotidyltransferase</keyword>
<evidence type="ECO:0000256" key="16">
    <source>
        <dbReference type="ARBA" id="ARBA00022932"/>
    </source>
</evidence>
<evidence type="ECO:0000256" key="19">
    <source>
        <dbReference type="ARBA" id="ARBA00023172"/>
    </source>
</evidence>
<dbReference type="GO" id="GO:0006310">
    <property type="term" value="P:DNA recombination"/>
    <property type="evidence" value="ECO:0007669"/>
    <property type="project" value="UniProtKB-KW"/>
</dbReference>
<dbReference type="InterPro" id="IPR012337">
    <property type="entry name" value="RNaseH-like_sf"/>
</dbReference>
<dbReference type="GO" id="GO:0046872">
    <property type="term" value="F:metal ion binding"/>
    <property type="evidence" value="ECO:0007669"/>
    <property type="project" value="UniProtKB-KW"/>
</dbReference>
<reference evidence="23" key="1">
    <citation type="submission" date="2021-02" db="EMBL/GenBank/DDBJ databases">
        <authorList>
            <person name="Syme A R."/>
            <person name="Syme A R."/>
            <person name="Moolhuijzen P."/>
        </authorList>
    </citation>
    <scope>NUCLEOTIDE SEQUENCE</scope>
    <source>
        <strain evidence="23">W1-1</strain>
    </source>
</reference>
<evidence type="ECO:0000313" key="24">
    <source>
        <dbReference type="Proteomes" id="UP000472372"/>
    </source>
</evidence>
<dbReference type="InterPro" id="IPR057670">
    <property type="entry name" value="SH3_retrovirus"/>
</dbReference>
<keyword evidence="2" id="KW-0815">Transposition</keyword>
<keyword evidence="9" id="KW-0255">Endonuclease</keyword>
<keyword evidence="10" id="KW-0378">Hydrolase</keyword>
<accession>A0A6S6WM18</accession>
<feature type="region of interest" description="Disordered" evidence="22">
    <location>
        <begin position="903"/>
        <end position="929"/>
    </location>
</feature>
<evidence type="ECO:0000256" key="22">
    <source>
        <dbReference type="SAM" id="MobiDB-lite"/>
    </source>
</evidence>
<evidence type="ECO:0000256" key="7">
    <source>
        <dbReference type="ARBA" id="ARBA00022723"/>
    </source>
</evidence>
<evidence type="ECO:0000256" key="20">
    <source>
        <dbReference type="ARBA" id="ARBA00048173"/>
    </source>
</evidence>